<proteinExistence type="predicted"/>
<organism evidence="2 3">
    <name type="scientific">Pseudonocardia alaniniphila</name>
    <dbReference type="NCBI Taxonomy" id="75291"/>
    <lineage>
        <taxon>Bacteria</taxon>
        <taxon>Bacillati</taxon>
        <taxon>Actinomycetota</taxon>
        <taxon>Actinomycetes</taxon>
        <taxon>Pseudonocardiales</taxon>
        <taxon>Pseudonocardiaceae</taxon>
        <taxon>Pseudonocardia</taxon>
    </lineage>
</organism>
<dbReference type="EMBL" id="JAKXMK010000010">
    <property type="protein sequence ID" value="MCH6166534.1"/>
    <property type="molecule type" value="Genomic_DNA"/>
</dbReference>
<reference evidence="2 3" key="1">
    <citation type="submission" date="2022-03" db="EMBL/GenBank/DDBJ databases">
        <title>Pseudonocardia alaer sp. nov., a novel actinomycete isolated from reed forest soil.</title>
        <authorList>
            <person name="Wang L."/>
        </authorList>
    </citation>
    <scope>NUCLEOTIDE SEQUENCE [LARGE SCALE GENOMIC DNA]</scope>
    <source>
        <strain evidence="2 3">Y-16303</strain>
    </source>
</reference>
<gene>
    <name evidence="2" type="ORF">MMF94_12660</name>
</gene>
<keyword evidence="3" id="KW-1185">Reference proteome</keyword>
<evidence type="ECO:0000313" key="3">
    <source>
        <dbReference type="Proteomes" id="UP001299970"/>
    </source>
</evidence>
<dbReference type="Proteomes" id="UP001299970">
    <property type="component" value="Unassembled WGS sequence"/>
</dbReference>
<dbReference type="PANTHER" id="PTHR47756:SF2">
    <property type="entry name" value="BLL6612 PROTEIN"/>
    <property type="match status" value="1"/>
</dbReference>
<evidence type="ECO:0000313" key="2">
    <source>
        <dbReference type="EMBL" id="MCH6166534.1"/>
    </source>
</evidence>
<evidence type="ECO:0000256" key="1">
    <source>
        <dbReference type="SAM" id="MobiDB-lite"/>
    </source>
</evidence>
<protein>
    <submittedName>
        <fullName evidence="2">Uncharacterized protein</fullName>
    </submittedName>
</protein>
<name>A0ABS9TDB7_9PSEU</name>
<feature type="region of interest" description="Disordered" evidence="1">
    <location>
        <begin position="47"/>
        <end position="66"/>
    </location>
</feature>
<dbReference type="PANTHER" id="PTHR47756">
    <property type="entry name" value="BLL6612 PROTEIN-RELATED"/>
    <property type="match status" value="1"/>
</dbReference>
<feature type="compositionally biased region" description="Polar residues" evidence="1">
    <location>
        <begin position="54"/>
        <end position="66"/>
    </location>
</feature>
<accession>A0ABS9TDB7</accession>
<sequence>MEQTDWPRIVLLYDALGRLPPSPVVDLNRAVAVSMAEGPAAALTIVDGPPPSSATPTCSLPSAANC</sequence>
<comment type="caution">
    <text evidence="2">The sequence shown here is derived from an EMBL/GenBank/DDBJ whole genome shotgun (WGS) entry which is preliminary data.</text>
</comment>